<evidence type="ECO:0000256" key="6">
    <source>
        <dbReference type="ARBA" id="ARBA00023136"/>
    </source>
</evidence>
<dbReference type="InterPro" id="IPR004776">
    <property type="entry name" value="Mem_transp_PIN-like"/>
</dbReference>
<dbReference type="PANTHER" id="PTHR36838:SF1">
    <property type="entry name" value="SLR1864 PROTEIN"/>
    <property type="match status" value="1"/>
</dbReference>
<feature type="transmembrane region" description="Helical" evidence="7">
    <location>
        <begin position="125"/>
        <end position="146"/>
    </location>
</feature>
<evidence type="ECO:0000313" key="8">
    <source>
        <dbReference type="EMBL" id="AVD72101.1"/>
    </source>
</evidence>
<dbReference type="AlphaFoldDB" id="A0A2L1GQZ6"/>
<comment type="subcellular location">
    <subcellularLocation>
        <location evidence="1">Membrane</location>
        <topology evidence="1">Multi-pass membrane protein</topology>
    </subcellularLocation>
</comment>
<reference evidence="8" key="1">
    <citation type="submission" date="2017-05" db="EMBL/GenBank/DDBJ databases">
        <authorList>
            <person name="Song R."/>
            <person name="Chenine A.L."/>
            <person name="Ruprecht R.M."/>
        </authorList>
    </citation>
    <scope>NUCLEOTIDE SEQUENCE</scope>
    <source>
        <strain evidence="8">ORNL</strain>
    </source>
</reference>
<feature type="transmembrane region" description="Helical" evidence="7">
    <location>
        <begin position="6"/>
        <end position="27"/>
    </location>
</feature>
<name>A0A2L1GQZ6_9BACT</name>
<evidence type="ECO:0000256" key="3">
    <source>
        <dbReference type="ARBA" id="ARBA00022475"/>
    </source>
</evidence>
<evidence type="ECO:0000256" key="7">
    <source>
        <dbReference type="SAM" id="Phobius"/>
    </source>
</evidence>
<dbReference type="Proteomes" id="UP000239867">
    <property type="component" value="Chromosome"/>
</dbReference>
<evidence type="ECO:0000256" key="5">
    <source>
        <dbReference type="ARBA" id="ARBA00022989"/>
    </source>
</evidence>
<feature type="transmembrane region" description="Helical" evidence="7">
    <location>
        <begin position="34"/>
        <end position="53"/>
    </location>
</feature>
<dbReference type="EMBL" id="CP021255">
    <property type="protein sequence ID" value="AVD72101.1"/>
    <property type="molecule type" value="Genomic_DNA"/>
</dbReference>
<accession>A0A2L1GQZ6</accession>
<evidence type="ECO:0008006" key="10">
    <source>
        <dbReference type="Google" id="ProtNLM"/>
    </source>
</evidence>
<dbReference type="GO" id="GO:0055085">
    <property type="term" value="P:transmembrane transport"/>
    <property type="evidence" value="ECO:0007669"/>
    <property type="project" value="InterPro"/>
</dbReference>
<evidence type="ECO:0000256" key="4">
    <source>
        <dbReference type="ARBA" id="ARBA00022692"/>
    </source>
</evidence>
<keyword evidence="2" id="KW-0813">Transport</keyword>
<feature type="transmembrane region" description="Helical" evidence="7">
    <location>
        <begin position="260"/>
        <end position="279"/>
    </location>
</feature>
<dbReference type="RefSeq" id="WP_104937304.1">
    <property type="nucleotide sequence ID" value="NZ_CP021255.1"/>
</dbReference>
<proteinExistence type="predicted"/>
<dbReference type="KEGG" id="deo:CAY53_11955"/>
<dbReference type="PANTHER" id="PTHR36838">
    <property type="entry name" value="AUXIN EFFLUX CARRIER FAMILY PROTEIN"/>
    <property type="match status" value="1"/>
</dbReference>
<keyword evidence="9" id="KW-1185">Reference proteome</keyword>
<sequence>MCTIFAVTGPIFALMGLGFCCVRLGLFQRADMSVLGRFVIHVALPALLVSTISQRAPAEIFRADYLLASAGGTLLAFLLVLGLALGPRRLGLQQSAIRAMGVSVSNKAFLGLPIVAQVVGGAAPVALALSLVAEDILVLPLALLLTDLGGRQRRGLWALLLDIGRSLAGNPVILAICIGLALSLLHVQAPDPVLRLLDMLGRVAAPTALFAIGGTLGGSLATLRACGSCGDIGLIAGVKLILHPFLVGLLALHLPLSPEMRAAAILYASMPMFSIYPLFGAKYGLEVFCSATVLLGTSASFITISTAIWCVQHFVLS</sequence>
<gene>
    <name evidence="8" type="ORF">CAY53_11955</name>
</gene>
<protein>
    <recommendedName>
        <fullName evidence="10">Transporter</fullName>
    </recommendedName>
</protein>
<dbReference type="Pfam" id="PF03547">
    <property type="entry name" value="Mem_trans"/>
    <property type="match status" value="1"/>
</dbReference>
<feature type="transmembrane region" description="Helical" evidence="7">
    <location>
        <begin position="199"/>
        <end position="220"/>
    </location>
</feature>
<evidence type="ECO:0000256" key="2">
    <source>
        <dbReference type="ARBA" id="ARBA00022448"/>
    </source>
</evidence>
<keyword evidence="5 7" id="KW-1133">Transmembrane helix</keyword>
<keyword evidence="4 7" id="KW-0812">Transmembrane</keyword>
<reference evidence="8" key="2">
    <citation type="journal article" date="2018" name="MBio">
        <title>Insights into the evolution of host association through the isolation and characterization of a novel human periodontal pathobiont, Desulfobulbus oralis.</title>
        <authorList>
            <person name="Cross K.L."/>
            <person name="Chirania P."/>
            <person name="Xiong W."/>
            <person name="Beall C.J."/>
            <person name="Elkins J.G."/>
            <person name="Giannone R.J."/>
            <person name="Griffen A.L."/>
            <person name="Guss A.M."/>
            <person name="Hettich R.L."/>
            <person name="Joshi S.S."/>
            <person name="Mokrzan E.M."/>
            <person name="Martin R.K."/>
            <person name="Zhulin I.B."/>
            <person name="Leys E.J."/>
            <person name="Podar M."/>
        </authorList>
    </citation>
    <scope>NUCLEOTIDE SEQUENCE [LARGE SCALE GENOMIC DNA]</scope>
    <source>
        <strain evidence="8">ORNL</strain>
    </source>
</reference>
<organism evidence="8 9">
    <name type="scientific">Desulfobulbus oralis</name>
    <dbReference type="NCBI Taxonomy" id="1986146"/>
    <lineage>
        <taxon>Bacteria</taxon>
        <taxon>Pseudomonadati</taxon>
        <taxon>Thermodesulfobacteriota</taxon>
        <taxon>Desulfobulbia</taxon>
        <taxon>Desulfobulbales</taxon>
        <taxon>Desulfobulbaceae</taxon>
        <taxon>Desulfobulbus</taxon>
    </lineage>
</organism>
<dbReference type="GO" id="GO:0016020">
    <property type="term" value="C:membrane"/>
    <property type="evidence" value="ECO:0007669"/>
    <property type="project" value="UniProtKB-SubCell"/>
</dbReference>
<feature type="transmembrane region" description="Helical" evidence="7">
    <location>
        <begin position="65"/>
        <end position="85"/>
    </location>
</feature>
<feature type="transmembrane region" description="Helical" evidence="7">
    <location>
        <begin position="291"/>
        <end position="315"/>
    </location>
</feature>
<feature type="transmembrane region" description="Helical" evidence="7">
    <location>
        <begin position="232"/>
        <end position="254"/>
    </location>
</feature>
<feature type="transmembrane region" description="Helical" evidence="7">
    <location>
        <begin position="167"/>
        <end position="187"/>
    </location>
</feature>
<keyword evidence="3" id="KW-1003">Cell membrane</keyword>
<feature type="transmembrane region" description="Helical" evidence="7">
    <location>
        <begin position="97"/>
        <end position="119"/>
    </location>
</feature>
<evidence type="ECO:0000313" key="9">
    <source>
        <dbReference type="Proteomes" id="UP000239867"/>
    </source>
</evidence>
<evidence type="ECO:0000256" key="1">
    <source>
        <dbReference type="ARBA" id="ARBA00004141"/>
    </source>
</evidence>
<keyword evidence="6 7" id="KW-0472">Membrane</keyword>
<dbReference type="OrthoDB" id="9810457at2"/>